<evidence type="ECO:0000313" key="9">
    <source>
        <dbReference type="EnsemblPlants" id="Pp3c9_26180V3.7"/>
    </source>
</evidence>
<organism evidence="9 10">
    <name type="scientific">Physcomitrium patens</name>
    <name type="common">Spreading-leaved earth moss</name>
    <name type="synonym">Physcomitrella patens</name>
    <dbReference type="NCBI Taxonomy" id="3218"/>
    <lineage>
        <taxon>Eukaryota</taxon>
        <taxon>Viridiplantae</taxon>
        <taxon>Streptophyta</taxon>
        <taxon>Embryophyta</taxon>
        <taxon>Bryophyta</taxon>
        <taxon>Bryophytina</taxon>
        <taxon>Bryopsida</taxon>
        <taxon>Funariidae</taxon>
        <taxon>Funariales</taxon>
        <taxon>Funariaceae</taxon>
        <taxon>Physcomitrium</taxon>
    </lineage>
</organism>
<evidence type="ECO:0000256" key="3">
    <source>
        <dbReference type="ARBA" id="ARBA00023127"/>
    </source>
</evidence>
<dbReference type="Pfam" id="PF21797">
    <property type="entry name" value="CycT2-like_C"/>
    <property type="match status" value="1"/>
</dbReference>
<keyword evidence="4" id="KW-0131">Cell cycle</keyword>
<dbReference type="GO" id="GO:0051301">
    <property type="term" value="P:cell division"/>
    <property type="evidence" value="ECO:0007669"/>
    <property type="project" value="UniProtKB-KW"/>
</dbReference>
<comment type="similarity">
    <text evidence="1">Belongs to the cyclin family. Cyclin L subfamily.</text>
</comment>
<dbReference type="EnsemblPlants" id="Pp3c9_26180V3.7">
    <property type="protein sequence ID" value="Pp3c9_26180V3.7"/>
    <property type="gene ID" value="Pp3c9_26180"/>
</dbReference>
<dbReference type="Gene3D" id="1.10.472.10">
    <property type="entry name" value="Cyclin-like"/>
    <property type="match status" value="2"/>
</dbReference>
<dbReference type="InterPro" id="IPR043198">
    <property type="entry name" value="Cyclin/Ssn8"/>
</dbReference>
<dbReference type="CDD" id="cd20591">
    <property type="entry name" value="CYCLIN_AcCycL_rpt1"/>
    <property type="match status" value="1"/>
</dbReference>
<gene>
    <name evidence="9" type="primary">LOC112286980</name>
</gene>
<dbReference type="Gramene" id="Pp3c9_26180V3.7">
    <property type="protein sequence ID" value="Pp3c9_26180V3.7"/>
    <property type="gene ID" value="Pp3c9_26180"/>
</dbReference>
<dbReference type="Proteomes" id="UP000006727">
    <property type="component" value="Chromosome 9"/>
</dbReference>
<dbReference type="GO" id="GO:0006357">
    <property type="term" value="P:regulation of transcription by RNA polymerase II"/>
    <property type="evidence" value="ECO:0007669"/>
    <property type="project" value="InterPro"/>
</dbReference>
<evidence type="ECO:0000259" key="8">
    <source>
        <dbReference type="SMART" id="SM00385"/>
    </source>
</evidence>
<dbReference type="AlphaFoldDB" id="A0A7I4ESE6"/>
<dbReference type="Pfam" id="PF00134">
    <property type="entry name" value="Cyclin_N"/>
    <property type="match status" value="1"/>
</dbReference>
<sequence>MVTVLLFPSQLVFPLRFLSFSFLGFLTSSRCTWRSLSSSTCCFEAGLVAVEFAPGFLSAVVQMIYTALDTFYVTDEQLSNSPSRKDGIDDKTESILRRFGCDLVQESGILLKLPQAVMATGQVLFHRFYCKKSFARFNVKRVAASCVWLAAKLEESPRKIHEVLQVFNRMEQRRGNLPLEFLELSSQKYEEMKTDLIRTERHLLKEMGFICHVEHPHKFIISYLKVLAAPSELMQVAWNLANDSLRSTLCVRFKSEVVACGVVYAAARKFKVPLPDRWWEVFDAEWSDVQVVCKVLAELYKQPKGYYIEVGRDPKSFVLTSKSWDISTEAQEGLIRTMVNGAVSVEQVPTIVSSDAGAQKGPAFKTPVDNLKPEIVKDRSHDLDEVRNPNANGDSRDDPGVGKEKPFNHIEDEGRDKSRDKDRSRSRLRESRDIARDHDAERERARVRDRDRERRDKERERDERESTKGRGYSRKERGRDIGETETIWID</sequence>
<dbReference type="FunFam" id="1.10.472.10:FF:000031">
    <property type="entry name" value="cyclin-L1-1-like isoform X1"/>
    <property type="match status" value="1"/>
</dbReference>
<dbReference type="FunFam" id="1.10.472.10:FF:000068">
    <property type="entry name" value="Cyclin-L1-1 isoform A"/>
    <property type="match status" value="1"/>
</dbReference>
<evidence type="ECO:0000256" key="1">
    <source>
        <dbReference type="ARBA" id="ARBA00010589"/>
    </source>
</evidence>
<feature type="compositionally biased region" description="Basic and acidic residues" evidence="7">
    <location>
        <begin position="394"/>
        <end position="482"/>
    </location>
</feature>
<dbReference type="InterPro" id="IPR006671">
    <property type="entry name" value="Cyclin_N"/>
</dbReference>
<dbReference type="SUPFAM" id="SSF47954">
    <property type="entry name" value="Cyclin-like"/>
    <property type="match status" value="2"/>
</dbReference>
<reference evidence="9" key="3">
    <citation type="submission" date="2020-12" db="UniProtKB">
        <authorList>
            <consortium name="EnsemblPlants"/>
        </authorList>
    </citation>
    <scope>IDENTIFICATION</scope>
</reference>
<feature type="domain" description="Cyclin-like" evidence="8">
    <location>
        <begin position="102"/>
        <end position="205"/>
    </location>
</feature>
<reference evidence="9 10" key="1">
    <citation type="journal article" date="2008" name="Science">
        <title>The Physcomitrella genome reveals evolutionary insights into the conquest of land by plants.</title>
        <authorList>
            <person name="Rensing S."/>
            <person name="Lang D."/>
            <person name="Zimmer A."/>
            <person name="Terry A."/>
            <person name="Salamov A."/>
            <person name="Shapiro H."/>
            <person name="Nishiyama T."/>
            <person name="Perroud P.-F."/>
            <person name="Lindquist E."/>
            <person name="Kamisugi Y."/>
            <person name="Tanahashi T."/>
            <person name="Sakakibara K."/>
            <person name="Fujita T."/>
            <person name="Oishi K."/>
            <person name="Shin-I T."/>
            <person name="Kuroki Y."/>
            <person name="Toyoda A."/>
            <person name="Suzuki Y."/>
            <person name="Hashimoto A."/>
            <person name="Yamaguchi K."/>
            <person name="Sugano A."/>
            <person name="Kohara Y."/>
            <person name="Fujiyama A."/>
            <person name="Anterola A."/>
            <person name="Aoki S."/>
            <person name="Ashton N."/>
            <person name="Barbazuk W.B."/>
            <person name="Barker E."/>
            <person name="Bennetzen J."/>
            <person name="Bezanilla M."/>
            <person name="Blankenship R."/>
            <person name="Cho S.H."/>
            <person name="Dutcher S."/>
            <person name="Estelle M."/>
            <person name="Fawcett J.A."/>
            <person name="Gundlach H."/>
            <person name="Hanada K."/>
            <person name="Heyl A."/>
            <person name="Hicks K.A."/>
            <person name="Hugh J."/>
            <person name="Lohr M."/>
            <person name="Mayer K."/>
            <person name="Melkozernov A."/>
            <person name="Murata T."/>
            <person name="Nelson D."/>
            <person name="Pils B."/>
            <person name="Prigge M."/>
            <person name="Reiss B."/>
            <person name="Renner T."/>
            <person name="Rombauts S."/>
            <person name="Rushton P."/>
            <person name="Sanderfoot A."/>
            <person name="Schween G."/>
            <person name="Shiu S.-H."/>
            <person name="Stueber K."/>
            <person name="Theodoulou F.L."/>
            <person name="Tu H."/>
            <person name="Van de Peer Y."/>
            <person name="Verrier P.J."/>
            <person name="Waters E."/>
            <person name="Wood A."/>
            <person name="Yang L."/>
            <person name="Cove D."/>
            <person name="Cuming A."/>
            <person name="Hasebe M."/>
            <person name="Lucas S."/>
            <person name="Mishler D.B."/>
            <person name="Reski R."/>
            <person name="Grigoriev I."/>
            <person name="Quatrano R.S."/>
            <person name="Boore J.L."/>
        </authorList>
    </citation>
    <scope>NUCLEOTIDE SEQUENCE [LARGE SCALE GENOMIC DNA]</scope>
    <source>
        <strain evidence="9 10">cv. Gransden 2004</strain>
    </source>
</reference>
<dbReference type="CDD" id="cd20594">
    <property type="entry name" value="CYCLIN_AcCycL_rpt2"/>
    <property type="match status" value="1"/>
</dbReference>
<evidence type="ECO:0000256" key="7">
    <source>
        <dbReference type="SAM" id="MobiDB-lite"/>
    </source>
</evidence>
<evidence type="ECO:0000256" key="6">
    <source>
        <dbReference type="RuleBase" id="RU000383"/>
    </source>
</evidence>
<dbReference type="InterPro" id="IPR013763">
    <property type="entry name" value="Cyclin-like_dom"/>
</dbReference>
<proteinExistence type="inferred from homology"/>
<feature type="compositionally biased region" description="Basic and acidic residues" evidence="7">
    <location>
        <begin position="371"/>
        <end position="387"/>
    </location>
</feature>
<reference evidence="9 10" key="2">
    <citation type="journal article" date="2018" name="Plant J.">
        <title>The Physcomitrella patens chromosome-scale assembly reveals moss genome structure and evolution.</title>
        <authorList>
            <person name="Lang D."/>
            <person name="Ullrich K.K."/>
            <person name="Murat F."/>
            <person name="Fuchs J."/>
            <person name="Jenkins J."/>
            <person name="Haas F.B."/>
            <person name="Piednoel M."/>
            <person name="Gundlach H."/>
            <person name="Van Bel M."/>
            <person name="Meyberg R."/>
            <person name="Vives C."/>
            <person name="Morata J."/>
            <person name="Symeonidi A."/>
            <person name="Hiss M."/>
            <person name="Muchero W."/>
            <person name="Kamisugi Y."/>
            <person name="Saleh O."/>
            <person name="Blanc G."/>
            <person name="Decker E.L."/>
            <person name="van Gessel N."/>
            <person name="Grimwood J."/>
            <person name="Hayes R.D."/>
            <person name="Graham S.W."/>
            <person name="Gunter L.E."/>
            <person name="McDaniel S.F."/>
            <person name="Hoernstein S.N.W."/>
            <person name="Larsson A."/>
            <person name="Li F.W."/>
            <person name="Perroud P.F."/>
            <person name="Phillips J."/>
            <person name="Ranjan P."/>
            <person name="Rokshar D.S."/>
            <person name="Rothfels C.J."/>
            <person name="Schneider L."/>
            <person name="Shu S."/>
            <person name="Stevenson D.W."/>
            <person name="Thummler F."/>
            <person name="Tillich M."/>
            <person name="Villarreal Aguilar J.C."/>
            <person name="Widiez T."/>
            <person name="Wong G.K."/>
            <person name="Wymore A."/>
            <person name="Zhang Y."/>
            <person name="Zimmer A.D."/>
            <person name="Quatrano R.S."/>
            <person name="Mayer K.F.X."/>
            <person name="Goodstein D."/>
            <person name="Casacuberta J.M."/>
            <person name="Vandepoele K."/>
            <person name="Reski R."/>
            <person name="Cuming A.C."/>
            <person name="Tuskan G.A."/>
            <person name="Maumus F."/>
            <person name="Salse J."/>
            <person name="Schmutz J."/>
            <person name="Rensing S.A."/>
        </authorList>
    </citation>
    <scope>NUCLEOTIDE SEQUENCE [LARGE SCALE GENOMIC DNA]</scope>
    <source>
        <strain evidence="9 10">cv. Gransden 2004</strain>
    </source>
</reference>
<name>A0A7I4ESE6_PHYPA</name>
<dbReference type="SMART" id="SM00385">
    <property type="entry name" value="CYCLIN"/>
    <property type="match status" value="2"/>
</dbReference>
<dbReference type="EMBL" id="ABEU02000009">
    <property type="status" value="NOT_ANNOTATED_CDS"/>
    <property type="molecule type" value="Genomic_DNA"/>
</dbReference>
<protein>
    <recommendedName>
        <fullName evidence="5">Cyclin-L1-1</fullName>
    </recommendedName>
</protein>
<accession>A0A7I4ESE6</accession>
<keyword evidence="2" id="KW-0132">Cell division</keyword>
<evidence type="ECO:0000256" key="2">
    <source>
        <dbReference type="ARBA" id="ARBA00022618"/>
    </source>
</evidence>
<feature type="region of interest" description="Disordered" evidence="7">
    <location>
        <begin position="354"/>
        <end position="490"/>
    </location>
</feature>
<dbReference type="GO" id="GO:0016538">
    <property type="term" value="F:cyclin-dependent protein serine/threonine kinase regulator activity"/>
    <property type="evidence" value="ECO:0007669"/>
    <property type="project" value="InterPro"/>
</dbReference>
<evidence type="ECO:0000256" key="4">
    <source>
        <dbReference type="ARBA" id="ARBA00023306"/>
    </source>
</evidence>
<dbReference type="PIRSF" id="PIRSF036580">
    <property type="entry name" value="Cyclin_L"/>
    <property type="match status" value="1"/>
</dbReference>
<evidence type="ECO:0000313" key="10">
    <source>
        <dbReference type="Proteomes" id="UP000006727"/>
    </source>
</evidence>
<dbReference type="PANTHER" id="PTHR10026">
    <property type="entry name" value="CYCLIN"/>
    <property type="match status" value="1"/>
</dbReference>
<keyword evidence="3 6" id="KW-0195">Cyclin</keyword>
<dbReference type="InterPro" id="IPR036915">
    <property type="entry name" value="Cyclin-like_sf"/>
</dbReference>
<feature type="domain" description="Cyclin-like" evidence="8">
    <location>
        <begin position="218"/>
        <end position="301"/>
    </location>
</feature>
<evidence type="ECO:0000256" key="5">
    <source>
        <dbReference type="ARBA" id="ARBA00073269"/>
    </source>
</evidence>
<keyword evidence="10" id="KW-1185">Reference proteome</keyword>